<evidence type="ECO:0000313" key="5">
    <source>
        <dbReference type="Proteomes" id="UP000192478"/>
    </source>
</evidence>
<gene>
    <name evidence="2" type="ORF">BJL90_02925</name>
    <name evidence="3" type="ORF">CLFO_38270</name>
</gene>
<dbReference type="Proteomes" id="UP000177894">
    <property type="component" value="Chromosome"/>
</dbReference>
<evidence type="ECO:0000313" key="2">
    <source>
        <dbReference type="EMBL" id="AOY75004.1"/>
    </source>
</evidence>
<dbReference type="InterPro" id="IPR050742">
    <property type="entry name" value="Helicase_Restrict-Modif_Enz"/>
</dbReference>
<feature type="domain" description="Helicase/UvrB N-terminal" evidence="1">
    <location>
        <begin position="3"/>
        <end position="239"/>
    </location>
</feature>
<dbReference type="PANTHER" id="PTHR47396:SF1">
    <property type="entry name" value="ATP-DEPENDENT HELICASE IRC3-RELATED"/>
    <property type="match status" value="1"/>
</dbReference>
<dbReference type="InterPro" id="IPR027417">
    <property type="entry name" value="P-loop_NTPase"/>
</dbReference>
<sequence length="873" mass="100666">MLPLKTYQERVLEHLENFCKLCITKGAAETAFLEYTGRSYLGIRQLPGLPYVCLRVPTGGGKTLIASHSVSIVRKEYLRIDNCTVLWIVPTNQIKEQTLKALKDRNHPYRLALESKNDGDIHVLDLQEANFTGAADYEQSTCIIVTTLAALRIEDINGRKIYESNGHLLNHFIGMSEMQKNNLEKGENGEILYSLANVLRLRRPIIIMDEAHNARTELSFDSLARFSPSAIVEFTATPQQIHEPDKGLYASNVLHSVSAAELKAEWMIKMPIYLETNNNWQDILNKAIAKRNDLEKIALNEQKQSKEYIRPILLIQAQPRSQQRENLTVEVVRQSLINDFKIPEDQVKIQTGDIKELEDIDLFNDTCDVRYIITVQALREGWDCSFAYVLCSIPDIGSATAAEQLIGRILRLPNAIKKVNDELNNAYAYVVSNQFHQTLATLGSGLIENGFTEFEAKSIIKSMGEEPNLLNLAVVHTKKVNSVPDLNKLFGNLVEKVAYKPETQEIEVKGFINEEEKEQIQKCFINDKDKTVVETIFADIKKKIGITTKNQENAWMKPTENILVPSLSFKVEGQLQIFEDIHFLNAQWDILKYDAKLDGTSLTQIEDKSRLGKIEVDTKGNIEYRFIEELHEQLSYLVTDKEWAEEELIFWLDRNVEHQDISQAKFVVFVHKIIKDLVENQKMELKKIVYYKFNLRDKIKVLINNYRKKARKENYQTALLSESITVDESKTFTFNPEIYPANWAYTGRYKFNKHYFSEVGELKESGEEFDCAVYLDSLPEVKYWFRNLERQPLYSFWLQTSTDKFYPDFVALLEDGRILVVEYKGEPWSQTLDSDEKNVLGKFWSERSDGNCLFIMATKDNLGKIAELVRKRK</sequence>
<dbReference type="GO" id="GO:0003677">
    <property type="term" value="F:DNA binding"/>
    <property type="evidence" value="ECO:0007669"/>
    <property type="project" value="InterPro"/>
</dbReference>
<dbReference type="EMBL" id="CP020559">
    <property type="protein sequence ID" value="ARE89420.1"/>
    <property type="molecule type" value="Genomic_DNA"/>
</dbReference>
<dbReference type="PANTHER" id="PTHR47396">
    <property type="entry name" value="TYPE I RESTRICTION ENZYME ECOKI R PROTEIN"/>
    <property type="match status" value="1"/>
</dbReference>
<dbReference type="Pfam" id="PF04851">
    <property type="entry name" value="ResIII"/>
    <property type="match status" value="1"/>
</dbReference>
<keyword evidence="4" id="KW-1185">Reference proteome</keyword>
<reference evidence="3 5" key="2">
    <citation type="submission" date="2017-03" db="EMBL/GenBank/DDBJ databases">
        <title>Complete sequence of Clostridium formicaceticum DSM 92.</title>
        <authorList>
            <person name="Poehlein A."/>
            <person name="Karl M."/>
            <person name="Bengelsdorf F.R."/>
            <person name="Duerre P."/>
            <person name="Daniel R."/>
        </authorList>
    </citation>
    <scope>NUCLEOTIDE SEQUENCE [LARGE SCALE GENOMIC DNA]</scope>
    <source>
        <strain evidence="3 5">DSM 92</strain>
    </source>
</reference>
<accession>A0AAC9RSY4</accession>
<evidence type="ECO:0000313" key="4">
    <source>
        <dbReference type="Proteomes" id="UP000177894"/>
    </source>
</evidence>
<name>A0AAC9RSY4_9CLOT</name>
<dbReference type="Proteomes" id="UP000192478">
    <property type="component" value="Chromosome"/>
</dbReference>
<protein>
    <submittedName>
        <fullName evidence="3">Type III restriction enzyme, res subunit</fullName>
    </submittedName>
</protein>
<dbReference type="RefSeq" id="WP_070964127.1">
    <property type="nucleotide sequence ID" value="NZ_CP017603.1"/>
</dbReference>
<dbReference type="KEGG" id="cfm:BJL90_02925"/>
<evidence type="ECO:0000313" key="3">
    <source>
        <dbReference type="EMBL" id="ARE89420.1"/>
    </source>
</evidence>
<dbReference type="InterPro" id="IPR006935">
    <property type="entry name" value="Helicase/UvrB_N"/>
</dbReference>
<dbReference type="SUPFAM" id="SSF52540">
    <property type="entry name" value="P-loop containing nucleoside triphosphate hydrolases"/>
    <property type="match status" value="1"/>
</dbReference>
<proteinExistence type="predicted"/>
<evidence type="ECO:0000259" key="1">
    <source>
        <dbReference type="Pfam" id="PF04851"/>
    </source>
</evidence>
<dbReference type="GO" id="GO:0005524">
    <property type="term" value="F:ATP binding"/>
    <property type="evidence" value="ECO:0007669"/>
    <property type="project" value="InterPro"/>
</dbReference>
<organism evidence="3 5">
    <name type="scientific">Clostridium formicaceticum</name>
    <dbReference type="NCBI Taxonomy" id="1497"/>
    <lineage>
        <taxon>Bacteria</taxon>
        <taxon>Bacillati</taxon>
        <taxon>Bacillota</taxon>
        <taxon>Clostridia</taxon>
        <taxon>Eubacteriales</taxon>
        <taxon>Clostridiaceae</taxon>
        <taxon>Clostridium</taxon>
    </lineage>
</organism>
<dbReference type="AlphaFoldDB" id="A0AAC9RSY4"/>
<dbReference type="GO" id="GO:0016787">
    <property type="term" value="F:hydrolase activity"/>
    <property type="evidence" value="ECO:0007669"/>
    <property type="project" value="InterPro"/>
</dbReference>
<dbReference type="EMBL" id="CP017603">
    <property type="protein sequence ID" value="AOY75004.1"/>
    <property type="molecule type" value="Genomic_DNA"/>
</dbReference>
<dbReference type="REBASE" id="195961">
    <property type="entry name" value="Cfo92ORF38280P"/>
</dbReference>
<dbReference type="Gene3D" id="3.40.50.300">
    <property type="entry name" value="P-loop containing nucleotide triphosphate hydrolases"/>
    <property type="match status" value="2"/>
</dbReference>
<reference evidence="2 4" key="1">
    <citation type="submission" date="2016-10" db="EMBL/GenBank/DDBJ databases">
        <title>Complete Genome Sequence of Acetogen Clostridium formicoaceticum ATCC 27076.</title>
        <authorList>
            <person name="Bao T."/>
            <person name="Cheng C."/>
            <person name="Zhao J."/>
            <person name="Yang S.-T."/>
            <person name="Wang J."/>
            <person name="Wang M."/>
        </authorList>
    </citation>
    <scope>NUCLEOTIDE SEQUENCE [LARGE SCALE GENOMIC DNA]</scope>
    <source>
        <strain evidence="2 4">ATCC 27076</strain>
    </source>
</reference>
<dbReference type="GO" id="GO:0005829">
    <property type="term" value="C:cytosol"/>
    <property type="evidence" value="ECO:0007669"/>
    <property type="project" value="TreeGrafter"/>
</dbReference>